<dbReference type="RefSeq" id="XP_027613936.1">
    <property type="nucleotide sequence ID" value="XM_027758135.1"/>
</dbReference>
<dbReference type="Proteomes" id="UP000287166">
    <property type="component" value="Unassembled WGS sequence"/>
</dbReference>
<dbReference type="GeneID" id="38779940"/>
<dbReference type="EMBL" id="BFAD01000005">
    <property type="protein sequence ID" value="GBE83023.1"/>
    <property type="molecule type" value="Genomic_DNA"/>
</dbReference>
<keyword evidence="2" id="KW-1185">Reference proteome</keyword>
<dbReference type="AlphaFoldDB" id="A0A401GLG5"/>
<dbReference type="OrthoDB" id="433738at2759"/>
<gene>
    <name evidence="1" type="ORF">SCP_0500660</name>
</gene>
<evidence type="ECO:0008006" key="3">
    <source>
        <dbReference type="Google" id="ProtNLM"/>
    </source>
</evidence>
<proteinExistence type="predicted"/>
<sequence>MSTTLSTEELAALAEMNISDTEEEDDPTALKRLGNDAFHTKDFLKAIRLYTLALQNLPESDAPAVGKEINKGVTAPKSGKQYQKEQLIRAVDARGLIIRLDDRLNFPYPPEELLQGRSADMLDPVLTLVRRRGTQAPSDMRLAPIAYHVLIVAPYFKAHPSQGNKPYSIRASDLVYDDAPISSFISNLFSSIMLNFPSNLVSDAEYRQYMHTALAHDDPRDSVIMALSSRGRMPIVPRSATLKQIIAGTRWPRDGPLPFEDKRQRPRRRDDPVDGIELSWGGFINLYVIPKEKLAYHVQFIESGHKLVGLQ</sequence>
<evidence type="ECO:0000313" key="2">
    <source>
        <dbReference type="Proteomes" id="UP000287166"/>
    </source>
</evidence>
<organism evidence="1 2">
    <name type="scientific">Sparassis crispa</name>
    <dbReference type="NCBI Taxonomy" id="139825"/>
    <lineage>
        <taxon>Eukaryota</taxon>
        <taxon>Fungi</taxon>
        <taxon>Dikarya</taxon>
        <taxon>Basidiomycota</taxon>
        <taxon>Agaricomycotina</taxon>
        <taxon>Agaricomycetes</taxon>
        <taxon>Polyporales</taxon>
        <taxon>Sparassidaceae</taxon>
        <taxon>Sparassis</taxon>
    </lineage>
</organism>
<protein>
    <recommendedName>
        <fullName evidence="3">Tetratricopeptide repeat protein</fullName>
    </recommendedName>
</protein>
<comment type="caution">
    <text evidence="1">The sequence shown here is derived from an EMBL/GenBank/DDBJ whole genome shotgun (WGS) entry which is preliminary data.</text>
</comment>
<accession>A0A401GLG5</accession>
<reference evidence="1 2" key="1">
    <citation type="journal article" date="2018" name="Sci. Rep.">
        <title>Genome sequence of the cauliflower mushroom Sparassis crispa (Hanabiratake) and its association with beneficial usage.</title>
        <authorList>
            <person name="Kiyama R."/>
            <person name="Furutani Y."/>
            <person name="Kawaguchi K."/>
            <person name="Nakanishi T."/>
        </authorList>
    </citation>
    <scope>NUCLEOTIDE SEQUENCE [LARGE SCALE GENOMIC DNA]</scope>
</reference>
<dbReference type="InParanoid" id="A0A401GLG5"/>
<name>A0A401GLG5_9APHY</name>
<evidence type="ECO:0000313" key="1">
    <source>
        <dbReference type="EMBL" id="GBE83023.1"/>
    </source>
</evidence>